<reference evidence="1" key="1">
    <citation type="journal article" date="2020" name="Stud. Mycol.">
        <title>101 Dothideomycetes genomes: a test case for predicting lifestyles and emergence of pathogens.</title>
        <authorList>
            <person name="Haridas S."/>
            <person name="Albert R."/>
            <person name="Binder M."/>
            <person name="Bloem J."/>
            <person name="Labutti K."/>
            <person name="Salamov A."/>
            <person name="Andreopoulos B."/>
            <person name="Baker S."/>
            <person name="Barry K."/>
            <person name="Bills G."/>
            <person name="Bluhm B."/>
            <person name="Cannon C."/>
            <person name="Castanera R."/>
            <person name="Culley D."/>
            <person name="Daum C."/>
            <person name="Ezra D."/>
            <person name="Gonzalez J."/>
            <person name="Henrissat B."/>
            <person name="Kuo A."/>
            <person name="Liang C."/>
            <person name="Lipzen A."/>
            <person name="Lutzoni F."/>
            <person name="Magnuson J."/>
            <person name="Mondo S."/>
            <person name="Nolan M."/>
            <person name="Ohm R."/>
            <person name="Pangilinan J."/>
            <person name="Park H.-J."/>
            <person name="Ramirez L."/>
            <person name="Alfaro M."/>
            <person name="Sun H."/>
            <person name="Tritt A."/>
            <person name="Yoshinaga Y."/>
            <person name="Zwiers L.-H."/>
            <person name="Turgeon B."/>
            <person name="Goodwin S."/>
            <person name="Spatafora J."/>
            <person name="Crous P."/>
            <person name="Grigoriev I."/>
        </authorList>
    </citation>
    <scope>NUCLEOTIDE SEQUENCE</scope>
    <source>
        <strain evidence="1">ATCC 200398</strain>
    </source>
</reference>
<accession>A0ACB6QLB3</accession>
<comment type="caution">
    <text evidence="1">The sequence shown here is derived from an EMBL/GenBank/DDBJ whole genome shotgun (WGS) entry which is preliminary data.</text>
</comment>
<sequence length="168" mass="20097">MKVRFLSESGEFELKTSLRSMKACSNPRTTVLRSRILRLGWLICYVLDSDAIPVTDRLNSYLPADYYLKHHQLYNAITYSTSFKQHHNNSVLQSELRYWSKLGERQHNAYNEEITQTRKNQEIVRLSKGIFVYTFLEVEKLEICTVCNSTRMNKWREYIWIENRRLGY</sequence>
<evidence type="ECO:0000313" key="1">
    <source>
        <dbReference type="EMBL" id="KAF2467804.1"/>
    </source>
</evidence>
<keyword evidence="2" id="KW-1185">Reference proteome</keyword>
<name>A0ACB6QLB3_9PLEO</name>
<organism evidence="1 2">
    <name type="scientific">Lindgomyces ingoldianus</name>
    <dbReference type="NCBI Taxonomy" id="673940"/>
    <lineage>
        <taxon>Eukaryota</taxon>
        <taxon>Fungi</taxon>
        <taxon>Dikarya</taxon>
        <taxon>Ascomycota</taxon>
        <taxon>Pezizomycotina</taxon>
        <taxon>Dothideomycetes</taxon>
        <taxon>Pleosporomycetidae</taxon>
        <taxon>Pleosporales</taxon>
        <taxon>Lindgomycetaceae</taxon>
        <taxon>Lindgomyces</taxon>
    </lineage>
</organism>
<protein>
    <submittedName>
        <fullName evidence="1">Uncharacterized protein</fullName>
    </submittedName>
</protein>
<dbReference type="Proteomes" id="UP000799755">
    <property type="component" value="Unassembled WGS sequence"/>
</dbReference>
<gene>
    <name evidence="1" type="ORF">BDR25DRAFT_358077</name>
</gene>
<dbReference type="EMBL" id="MU003518">
    <property type="protein sequence ID" value="KAF2467804.1"/>
    <property type="molecule type" value="Genomic_DNA"/>
</dbReference>
<proteinExistence type="predicted"/>
<evidence type="ECO:0000313" key="2">
    <source>
        <dbReference type="Proteomes" id="UP000799755"/>
    </source>
</evidence>